<feature type="binding site" evidence="6">
    <location>
        <position position="94"/>
    </location>
    <ligand>
        <name>substrate</name>
    </ligand>
</feature>
<feature type="binding site" evidence="6">
    <location>
        <begin position="211"/>
        <end position="215"/>
    </location>
    <ligand>
        <name>ATP</name>
        <dbReference type="ChEBI" id="CHEBI:30616"/>
    </ligand>
</feature>
<keyword evidence="6" id="KW-0460">Magnesium</keyword>
<dbReference type="PIRSF" id="PIRSF000722">
    <property type="entry name" value="Acetate_prop_kin"/>
    <property type="match status" value="1"/>
</dbReference>
<comment type="catalytic activity">
    <reaction evidence="6">
        <text>acetate + ATP = acetyl phosphate + ADP</text>
        <dbReference type="Rhea" id="RHEA:11352"/>
        <dbReference type="ChEBI" id="CHEBI:22191"/>
        <dbReference type="ChEBI" id="CHEBI:30089"/>
        <dbReference type="ChEBI" id="CHEBI:30616"/>
        <dbReference type="ChEBI" id="CHEBI:456216"/>
        <dbReference type="EC" id="2.7.2.1"/>
    </reaction>
</comment>
<dbReference type="UniPathway" id="UPA00340">
    <property type="reaction ID" value="UER00458"/>
</dbReference>
<keyword evidence="6" id="KW-0963">Cytoplasm</keyword>
<feature type="binding site" evidence="6">
    <location>
        <begin position="285"/>
        <end position="287"/>
    </location>
    <ligand>
        <name>ATP</name>
        <dbReference type="ChEBI" id="CHEBI:30616"/>
    </ligand>
</feature>
<comment type="pathway">
    <text evidence="6">Metabolic intermediate biosynthesis; acetyl-CoA biosynthesis; acetyl-CoA from acetate: step 1/2.</text>
</comment>
<dbReference type="NCBIfam" id="TIGR00016">
    <property type="entry name" value="ackA"/>
    <property type="match status" value="1"/>
</dbReference>
<keyword evidence="6" id="KW-0479">Metal-binding</keyword>
<dbReference type="InterPro" id="IPR043129">
    <property type="entry name" value="ATPase_NBD"/>
</dbReference>
<feature type="active site" description="Proton donor/acceptor" evidence="6">
    <location>
        <position position="151"/>
    </location>
</feature>
<dbReference type="InterPro" id="IPR000890">
    <property type="entry name" value="Aliphatic_acid_kin_short-chain"/>
</dbReference>
<comment type="caution">
    <text evidence="6">Lacks conserved residue(s) required for the propagation of feature annotation.</text>
</comment>
<dbReference type="EC" id="2.7.2.1" evidence="6"/>
<keyword evidence="3 6" id="KW-0547">Nucleotide-binding</keyword>
<dbReference type="InterPro" id="IPR023865">
    <property type="entry name" value="Aliphatic_acid_kinase_CS"/>
</dbReference>
<gene>
    <name evidence="8" type="primary">ackA_1</name>
    <name evidence="6" type="synonym">ackA</name>
    <name evidence="8" type="ORF">Mal15_28130</name>
</gene>
<dbReference type="KEGG" id="smam:Mal15_28130"/>
<evidence type="ECO:0000256" key="6">
    <source>
        <dbReference type="HAMAP-Rule" id="MF_00020"/>
    </source>
</evidence>
<sequence length="403" mass="43262" precursor="true">MTQVLVLNCGSSSIKYELFEMDEGRALASGLVERIGEAKSCLKQTSAECTSNPPSHVAEVAVPHHRQGIDMIRRVLSENASFDGGRHLVGIGHRVVHGGETFSRPTLIDDHVLAAIKGLIPLAPLHNPANLVGMEVARAAFPDVPQVAVFDTAYHQTLPRYAYHYAVPQDWYDSYHVRRYGFHGTSHQYVAKQLARHLGRPAGELNTIVLHLGNGCSASAIRGGVSVDTSMGLTPLEGLMMGTRCGDLDPAILIHMGKEAGMSLAALDAALNKQSGLKGLCGVNDMREVLAMEADGDGAANLAVEIFVYRIKKYIGAYHAVLGRLDAIAFTAGIGQHSPEIRARSCSDLESMGIAIDPALNTAAEPPICEIQTADSRVKVLVVSTDEELEIAQQTLACVRDDQ</sequence>
<evidence type="ECO:0000256" key="5">
    <source>
        <dbReference type="ARBA" id="ARBA00022840"/>
    </source>
</evidence>
<dbReference type="Proteomes" id="UP000321353">
    <property type="component" value="Chromosome"/>
</dbReference>
<comment type="subunit">
    <text evidence="6">Homodimer.</text>
</comment>
<dbReference type="HAMAP" id="MF_00020">
    <property type="entry name" value="Acetate_kinase"/>
    <property type="match status" value="1"/>
</dbReference>
<dbReference type="RefSeq" id="WP_147868256.1">
    <property type="nucleotide sequence ID" value="NZ_CP036264.1"/>
</dbReference>
<evidence type="ECO:0000313" key="9">
    <source>
        <dbReference type="Proteomes" id="UP000321353"/>
    </source>
</evidence>
<dbReference type="Gene3D" id="3.30.420.40">
    <property type="match status" value="2"/>
</dbReference>
<proteinExistence type="inferred from homology"/>
<evidence type="ECO:0000256" key="3">
    <source>
        <dbReference type="ARBA" id="ARBA00022741"/>
    </source>
</evidence>
<dbReference type="GO" id="GO:0005524">
    <property type="term" value="F:ATP binding"/>
    <property type="evidence" value="ECO:0007669"/>
    <property type="project" value="UniProtKB-KW"/>
</dbReference>
<dbReference type="AlphaFoldDB" id="A0A5B9MCK4"/>
<comment type="cofactor">
    <cofactor evidence="6">
        <name>Mg(2+)</name>
        <dbReference type="ChEBI" id="CHEBI:18420"/>
    </cofactor>
    <cofactor evidence="6">
        <name>Mn(2+)</name>
        <dbReference type="ChEBI" id="CHEBI:29035"/>
    </cofactor>
    <text evidence="6">Mg(2+). Can also accept Mn(2+).</text>
</comment>
<comment type="subcellular location">
    <subcellularLocation>
        <location evidence="6">Cytoplasm</location>
    </subcellularLocation>
</comment>
<keyword evidence="2 6" id="KW-0808">Transferase</keyword>
<dbReference type="GO" id="GO:0005737">
    <property type="term" value="C:cytoplasm"/>
    <property type="evidence" value="ECO:0007669"/>
    <property type="project" value="UniProtKB-SubCell"/>
</dbReference>
<evidence type="ECO:0000256" key="7">
    <source>
        <dbReference type="RuleBase" id="RU003835"/>
    </source>
</evidence>
<reference evidence="8 9" key="1">
    <citation type="submission" date="2019-02" db="EMBL/GenBank/DDBJ databases">
        <title>Planctomycetal bacteria perform biofilm scaping via a novel small molecule.</title>
        <authorList>
            <person name="Jeske O."/>
            <person name="Boedeker C."/>
            <person name="Wiegand S."/>
            <person name="Breitling P."/>
            <person name="Kallscheuer N."/>
            <person name="Jogler M."/>
            <person name="Rohde M."/>
            <person name="Petersen J."/>
            <person name="Medema M.H."/>
            <person name="Surup F."/>
            <person name="Jogler C."/>
        </authorList>
    </citation>
    <scope>NUCLEOTIDE SEQUENCE [LARGE SCALE GENOMIC DNA]</scope>
    <source>
        <strain evidence="8 9">Mal15</strain>
    </source>
</reference>
<protein>
    <recommendedName>
        <fullName evidence="6">Acetate kinase</fullName>
        <ecNumber evidence="6">2.7.2.1</ecNumber>
    </recommendedName>
    <alternativeName>
        <fullName evidence="6">Acetokinase</fullName>
    </alternativeName>
</protein>
<feature type="site" description="Transition state stabilizer" evidence="6">
    <location>
        <position position="244"/>
    </location>
</feature>
<name>A0A5B9MCK4_9BACT</name>
<dbReference type="CDD" id="cd24010">
    <property type="entry name" value="ASKHA_NBD_AcK_PK"/>
    <property type="match status" value="1"/>
</dbReference>
<dbReference type="GO" id="GO:0008776">
    <property type="term" value="F:acetate kinase activity"/>
    <property type="evidence" value="ECO:0007669"/>
    <property type="project" value="UniProtKB-UniRule"/>
</dbReference>
<dbReference type="PANTHER" id="PTHR21060">
    <property type="entry name" value="ACETATE KINASE"/>
    <property type="match status" value="1"/>
</dbReference>
<evidence type="ECO:0000256" key="1">
    <source>
        <dbReference type="ARBA" id="ARBA00008748"/>
    </source>
</evidence>
<organism evidence="8 9">
    <name type="scientific">Stieleria maiorica</name>
    <dbReference type="NCBI Taxonomy" id="2795974"/>
    <lineage>
        <taxon>Bacteria</taxon>
        <taxon>Pseudomonadati</taxon>
        <taxon>Planctomycetota</taxon>
        <taxon>Planctomycetia</taxon>
        <taxon>Pirellulales</taxon>
        <taxon>Pirellulaceae</taxon>
        <taxon>Stieleria</taxon>
    </lineage>
</organism>
<dbReference type="PROSITE" id="PS01075">
    <property type="entry name" value="ACETATE_KINASE_1"/>
    <property type="match status" value="1"/>
</dbReference>
<comment type="function">
    <text evidence="6">Catalyzes the formation of acetyl phosphate from acetate and ATP. Can also catalyze the reverse reaction.</text>
</comment>
<dbReference type="SUPFAM" id="SSF53067">
    <property type="entry name" value="Actin-like ATPase domain"/>
    <property type="match status" value="2"/>
</dbReference>
<feature type="binding site" evidence="6">
    <location>
        <position position="8"/>
    </location>
    <ligand>
        <name>Mg(2+)</name>
        <dbReference type="ChEBI" id="CHEBI:18420"/>
    </ligand>
</feature>
<evidence type="ECO:0000313" key="8">
    <source>
        <dbReference type="EMBL" id="QEF98758.1"/>
    </source>
</evidence>
<keyword evidence="9" id="KW-1185">Reference proteome</keyword>
<comment type="similarity">
    <text evidence="1 6 7">Belongs to the acetokinase family.</text>
</comment>
<evidence type="ECO:0000256" key="4">
    <source>
        <dbReference type="ARBA" id="ARBA00022777"/>
    </source>
</evidence>
<feature type="binding site" evidence="6">
    <location>
        <position position="387"/>
    </location>
    <ligand>
        <name>Mg(2+)</name>
        <dbReference type="ChEBI" id="CHEBI:18420"/>
    </ligand>
</feature>
<dbReference type="PROSITE" id="PS01076">
    <property type="entry name" value="ACETATE_KINASE_2"/>
    <property type="match status" value="1"/>
</dbReference>
<feature type="binding site" evidence="6">
    <location>
        <position position="15"/>
    </location>
    <ligand>
        <name>ATP</name>
        <dbReference type="ChEBI" id="CHEBI:30616"/>
    </ligand>
</feature>
<feature type="site" description="Transition state stabilizer" evidence="6">
    <location>
        <position position="183"/>
    </location>
</feature>
<dbReference type="EMBL" id="CP036264">
    <property type="protein sequence ID" value="QEF98758.1"/>
    <property type="molecule type" value="Genomic_DNA"/>
</dbReference>
<evidence type="ECO:0000256" key="2">
    <source>
        <dbReference type="ARBA" id="ARBA00022679"/>
    </source>
</evidence>
<dbReference type="GO" id="GO:0006085">
    <property type="term" value="P:acetyl-CoA biosynthetic process"/>
    <property type="evidence" value="ECO:0007669"/>
    <property type="project" value="UniProtKB-UniRule"/>
</dbReference>
<keyword evidence="5 6" id="KW-0067">ATP-binding</keyword>
<dbReference type="PANTHER" id="PTHR21060:SF15">
    <property type="entry name" value="ACETATE KINASE-RELATED"/>
    <property type="match status" value="1"/>
</dbReference>
<dbReference type="PRINTS" id="PR00471">
    <property type="entry name" value="ACETATEKNASE"/>
</dbReference>
<dbReference type="Pfam" id="PF00871">
    <property type="entry name" value="Acetate_kinase"/>
    <property type="match status" value="1"/>
</dbReference>
<dbReference type="InterPro" id="IPR004372">
    <property type="entry name" value="Ac/propionate_kinase"/>
</dbReference>
<dbReference type="GO" id="GO:0000287">
    <property type="term" value="F:magnesium ion binding"/>
    <property type="evidence" value="ECO:0007669"/>
    <property type="project" value="UniProtKB-UniRule"/>
</dbReference>
<dbReference type="GO" id="GO:0006083">
    <property type="term" value="P:acetate metabolic process"/>
    <property type="evidence" value="ECO:0007669"/>
    <property type="project" value="TreeGrafter"/>
</dbReference>
<keyword evidence="4 6" id="KW-0418">Kinase</keyword>
<accession>A0A5B9MCK4</accession>